<evidence type="ECO:0000313" key="5">
    <source>
        <dbReference type="EMBL" id="MCV6825854.1"/>
    </source>
</evidence>
<dbReference type="InterPro" id="IPR036390">
    <property type="entry name" value="WH_DNA-bd_sf"/>
</dbReference>
<keyword evidence="3" id="KW-0804">Transcription</keyword>
<evidence type="ECO:0000256" key="2">
    <source>
        <dbReference type="ARBA" id="ARBA00023125"/>
    </source>
</evidence>
<accession>A0AAE3LSR3</accession>
<feature type="domain" description="HTH marR-type" evidence="4">
    <location>
        <begin position="22"/>
        <end position="157"/>
    </location>
</feature>
<keyword evidence="2" id="KW-0238">DNA-binding</keyword>
<dbReference type="GO" id="GO:0003700">
    <property type="term" value="F:DNA-binding transcription factor activity"/>
    <property type="evidence" value="ECO:0007669"/>
    <property type="project" value="InterPro"/>
</dbReference>
<dbReference type="Proteomes" id="UP001208041">
    <property type="component" value="Unassembled WGS sequence"/>
</dbReference>
<reference evidence="5" key="1">
    <citation type="submission" date="2022-10" db="EMBL/GenBank/DDBJ databases">
        <authorList>
            <person name="Yue Y."/>
        </authorList>
    </citation>
    <scope>NUCLEOTIDE SEQUENCE</scope>
    <source>
        <strain evidence="5">Z654</strain>
    </source>
</reference>
<proteinExistence type="predicted"/>
<dbReference type="Pfam" id="PF12802">
    <property type="entry name" value="MarR_2"/>
    <property type="match status" value="1"/>
</dbReference>
<dbReference type="PANTHER" id="PTHR42756:SF1">
    <property type="entry name" value="TRANSCRIPTIONAL REPRESSOR OF EMRAB OPERON"/>
    <property type="match status" value="1"/>
</dbReference>
<sequence length="166" mass="18601">MDDIDRIAAQWRRERPDLDVEPMILIGRLSRIAAIFSAEMGKTFAKYDLNGATFDVLATLRRAGEPYSLTPNELLANMMISSGTLTNRIDQLVKMDLVERVKNPKDGRSVVVRITPSGFARIDRVVTEHVATQARILARFPAENRVEMNFLLTELLDGLSQVSPTS</sequence>
<dbReference type="PROSITE" id="PS01117">
    <property type="entry name" value="HTH_MARR_1"/>
    <property type="match status" value="1"/>
</dbReference>
<evidence type="ECO:0000259" key="4">
    <source>
        <dbReference type="PROSITE" id="PS50995"/>
    </source>
</evidence>
<comment type="caution">
    <text evidence="5">The sequence shown here is derived from an EMBL/GenBank/DDBJ whole genome shotgun (WGS) entry which is preliminary data.</text>
</comment>
<evidence type="ECO:0000256" key="3">
    <source>
        <dbReference type="ARBA" id="ARBA00023163"/>
    </source>
</evidence>
<evidence type="ECO:0000313" key="6">
    <source>
        <dbReference type="Proteomes" id="UP001208041"/>
    </source>
</evidence>
<dbReference type="InterPro" id="IPR036388">
    <property type="entry name" value="WH-like_DNA-bd_sf"/>
</dbReference>
<keyword evidence="6" id="KW-1185">Reference proteome</keyword>
<dbReference type="EMBL" id="JAOYFC010000004">
    <property type="protein sequence ID" value="MCV6825854.1"/>
    <property type="molecule type" value="Genomic_DNA"/>
</dbReference>
<dbReference type="PRINTS" id="PR00598">
    <property type="entry name" value="HTHMARR"/>
</dbReference>
<dbReference type="GO" id="GO:0003677">
    <property type="term" value="F:DNA binding"/>
    <property type="evidence" value="ECO:0007669"/>
    <property type="project" value="UniProtKB-KW"/>
</dbReference>
<dbReference type="Gene3D" id="1.10.10.10">
    <property type="entry name" value="Winged helix-like DNA-binding domain superfamily/Winged helix DNA-binding domain"/>
    <property type="match status" value="1"/>
</dbReference>
<evidence type="ECO:0000256" key="1">
    <source>
        <dbReference type="ARBA" id="ARBA00023015"/>
    </source>
</evidence>
<dbReference type="RefSeq" id="WP_263954808.1">
    <property type="nucleotide sequence ID" value="NZ_JAOYFC010000004.1"/>
</dbReference>
<dbReference type="PANTHER" id="PTHR42756">
    <property type="entry name" value="TRANSCRIPTIONAL REGULATOR, MARR"/>
    <property type="match status" value="1"/>
</dbReference>
<dbReference type="SMART" id="SM00347">
    <property type="entry name" value="HTH_MARR"/>
    <property type="match status" value="1"/>
</dbReference>
<keyword evidence="1" id="KW-0805">Transcription regulation</keyword>
<dbReference type="InterPro" id="IPR023187">
    <property type="entry name" value="Tscrpt_reg_MarR-type_CS"/>
</dbReference>
<organism evidence="5 6">
    <name type="scientific">Halocynthiibacter halioticoli</name>
    <dbReference type="NCBI Taxonomy" id="2986804"/>
    <lineage>
        <taxon>Bacteria</taxon>
        <taxon>Pseudomonadati</taxon>
        <taxon>Pseudomonadota</taxon>
        <taxon>Alphaproteobacteria</taxon>
        <taxon>Rhodobacterales</taxon>
        <taxon>Paracoccaceae</taxon>
        <taxon>Halocynthiibacter</taxon>
    </lineage>
</organism>
<gene>
    <name evidence="5" type="ORF">OH136_14930</name>
</gene>
<protein>
    <submittedName>
        <fullName evidence="5">MarR family transcriptional regulator</fullName>
    </submittedName>
</protein>
<dbReference type="AlphaFoldDB" id="A0AAE3LSR3"/>
<dbReference type="PROSITE" id="PS50995">
    <property type="entry name" value="HTH_MARR_2"/>
    <property type="match status" value="1"/>
</dbReference>
<dbReference type="SUPFAM" id="SSF46785">
    <property type="entry name" value="Winged helix' DNA-binding domain"/>
    <property type="match status" value="1"/>
</dbReference>
<name>A0AAE3LSR3_9RHOB</name>
<dbReference type="InterPro" id="IPR000835">
    <property type="entry name" value="HTH_MarR-typ"/>
</dbReference>